<organism evidence="1">
    <name type="scientific">Thermodesulfatator atlanticus</name>
    <dbReference type="NCBI Taxonomy" id="501497"/>
    <lineage>
        <taxon>Bacteria</taxon>
        <taxon>Pseudomonadati</taxon>
        <taxon>Thermodesulfobacteriota</taxon>
        <taxon>Thermodesulfobacteria</taxon>
        <taxon>Thermodesulfobacteriales</taxon>
        <taxon>Thermodesulfatatoraceae</taxon>
        <taxon>Thermodesulfatator</taxon>
    </lineage>
</organism>
<sequence length="122" mass="13848">MAESLKVYFLVANRIYISDCIRSTLGLAVENHYSHCCVFYNKMPTLTEYVKENIEWIRDMEGDVFCVVDTIEDEEAKKYNLEEAGLTGITLEELAQKLKEADVIIGYGLPRQKHAPPPACAD</sequence>
<gene>
    <name evidence="1" type="ORF">ENJ96_05305</name>
</gene>
<evidence type="ECO:0000313" key="1">
    <source>
        <dbReference type="EMBL" id="HHI97252.1"/>
    </source>
</evidence>
<name>A0A7V5P068_9BACT</name>
<proteinExistence type="predicted"/>
<dbReference type="Proteomes" id="UP000886101">
    <property type="component" value="Unassembled WGS sequence"/>
</dbReference>
<accession>A0A7V5P068</accession>
<reference evidence="1" key="1">
    <citation type="journal article" date="2020" name="mSystems">
        <title>Genome- and Community-Level Interaction Insights into Carbon Utilization and Element Cycling Functions of Hydrothermarchaeota in Hydrothermal Sediment.</title>
        <authorList>
            <person name="Zhou Z."/>
            <person name="Liu Y."/>
            <person name="Xu W."/>
            <person name="Pan J."/>
            <person name="Luo Z.H."/>
            <person name="Li M."/>
        </authorList>
    </citation>
    <scope>NUCLEOTIDE SEQUENCE [LARGE SCALE GENOMIC DNA]</scope>
    <source>
        <strain evidence="1">HyVt-533</strain>
    </source>
</reference>
<dbReference type="AlphaFoldDB" id="A0A7V5P068"/>
<protein>
    <submittedName>
        <fullName evidence="1">Uncharacterized protein</fullName>
    </submittedName>
</protein>
<comment type="caution">
    <text evidence="1">The sequence shown here is derived from an EMBL/GenBank/DDBJ whole genome shotgun (WGS) entry which is preliminary data.</text>
</comment>
<dbReference type="EMBL" id="DROK01000153">
    <property type="protein sequence ID" value="HHI97252.1"/>
    <property type="molecule type" value="Genomic_DNA"/>
</dbReference>